<feature type="signal peptide" evidence="2">
    <location>
        <begin position="1"/>
        <end position="22"/>
    </location>
</feature>
<evidence type="ECO:0000256" key="2">
    <source>
        <dbReference type="SAM" id="SignalP"/>
    </source>
</evidence>
<evidence type="ECO:0000256" key="1">
    <source>
        <dbReference type="SAM" id="MobiDB-lite"/>
    </source>
</evidence>
<gene>
    <name evidence="3" type="ORF">Cvel_11052.t1.CR1</name>
</gene>
<feature type="region of interest" description="Disordered" evidence="1">
    <location>
        <begin position="493"/>
        <end position="545"/>
    </location>
</feature>
<dbReference type="VEuPathDB" id="CryptoDB:Cvel_11052"/>
<proteinExistence type="predicted"/>
<feature type="chain" id="PRO_5005508309" evidence="2">
    <location>
        <begin position="23"/>
        <end position="563"/>
    </location>
</feature>
<reference evidence="3" key="1">
    <citation type="submission" date="2014-11" db="EMBL/GenBank/DDBJ databases">
        <title>Molecular phylogeny of cliff fern family Woodsiaceae with morphological implications.</title>
        <authorList>
            <person name="Shao Y.-Z."/>
            <person name="Wei R."/>
            <person name="Zhang X.-C."/>
        </authorList>
    </citation>
    <scope>NUCLEOTIDE SEQUENCE</scope>
</reference>
<evidence type="ECO:0000313" key="3">
    <source>
        <dbReference type="EMBL" id="CUC10686.1"/>
    </source>
</evidence>
<dbReference type="AlphaFoldDB" id="A0A0K6SAK6"/>
<keyword evidence="2" id="KW-0732">Signal</keyword>
<protein>
    <submittedName>
        <fullName evidence="3">Uncharacterized protein</fullName>
    </submittedName>
</protein>
<feature type="compositionally biased region" description="Acidic residues" evidence="1">
    <location>
        <begin position="536"/>
        <end position="545"/>
    </location>
</feature>
<dbReference type="PhylomeDB" id="A0A0K6SAK6"/>
<feature type="compositionally biased region" description="Basic and acidic residues" evidence="1">
    <location>
        <begin position="493"/>
        <end position="503"/>
    </location>
</feature>
<accession>A0A0K6SAK6</accession>
<dbReference type="EMBL" id="CDMZ01005131">
    <property type="protein sequence ID" value="CUC10686.1"/>
    <property type="molecule type" value="Genomic_DNA"/>
</dbReference>
<sequence>MKGSRSSLIFLLAATLLGRCEGRRTADKWAHQDSTLLPTANHSLPELHPVSLYQKPPTLRSAAEFLGYPSIAGLSPEFAMVALITTSAAVRVGLPRMLESFRFYLAKKNVATRREICDVYANFQRLCVPPSTATGDANSRQILEGIATLPEKDTAGRRAIEEAELTSGCRCAESPFGSKDSGLFDFYNLFAETPLTLEQASEACRREHGEKGGGKVFTSAYLHRPQSCVLKRLPPRFCCKKVASAPRPPVQHLLADPKRRTTNMLSERQIEALAWTLHKVGEECSDLQIPDTCGIGDFVTNSGSGTFGHFLGKWKDTIVGDLRNMIDPSYSMQLLDIFQQARNKHPDFAFALCTLVPLYVSFCVRRGPVGSSNLASLDCERLEEELNIAAAASKKGSAPAGASVASCDGGFVPCTAQFCCESGFPLAAVELNVKQGDRDKVSRLLSPLQCSIPPASADLSLRVTGHEKDSEVFLPTTQEEADEAVERLKAALKESKGPREGSRSRIRLGTKPQKLGKPSLVGRHSTLGVSSPSPLVDEEKEEEELQGVFKAVRETVKTSGENP</sequence>
<name>A0A0K6SAK6_9ALVE</name>
<organism evidence="3">
    <name type="scientific">Chromera velia CCMP2878</name>
    <dbReference type="NCBI Taxonomy" id="1169474"/>
    <lineage>
        <taxon>Eukaryota</taxon>
        <taxon>Sar</taxon>
        <taxon>Alveolata</taxon>
        <taxon>Colpodellida</taxon>
        <taxon>Chromeraceae</taxon>
        <taxon>Chromera</taxon>
    </lineage>
</organism>